<comment type="similarity">
    <text evidence="1">Belongs to the transferase hexapeptide repeat family.</text>
</comment>
<evidence type="ECO:0000313" key="7">
    <source>
        <dbReference type="Proteomes" id="UP000768471"/>
    </source>
</evidence>
<dbReference type="Proteomes" id="UP000768471">
    <property type="component" value="Unassembled WGS sequence"/>
</dbReference>
<dbReference type="Pfam" id="PF12464">
    <property type="entry name" value="Mac"/>
    <property type="match status" value="1"/>
</dbReference>
<name>A0ABS0NB41_9NEIS</name>
<dbReference type="PROSITE" id="PS00101">
    <property type="entry name" value="HEXAPEP_TRANSFERASES"/>
    <property type="match status" value="1"/>
</dbReference>
<dbReference type="SMART" id="SM01266">
    <property type="entry name" value="Mac"/>
    <property type="match status" value="1"/>
</dbReference>
<dbReference type="CDD" id="cd03357">
    <property type="entry name" value="LbH_MAT_GAT"/>
    <property type="match status" value="1"/>
</dbReference>
<keyword evidence="7" id="KW-1185">Reference proteome</keyword>
<accession>A0ABS0NB41</accession>
<evidence type="ECO:0000256" key="2">
    <source>
        <dbReference type="ARBA" id="ARBA00022679"/>
    </source>
</evidence>
<evidence type="ECO:0000259" key="5">
    <source>
        <dbReference type="SMART" id="SM01266"/>
    </source>
</evidence>
<evidence type="ECO:0000313" key="6">
    <source>
        <dbReference type="EMBL" id="MBH5329508.1"/>
    </source>
</evidence>
<dbReference type="PANTHER" id="PTHR23416:SF23">
    <property type="entry name" value="ACETYLTRANSFERASE C18B11.09C-RELATED"/>
    <property type="match status" value="1"/>
</dbReference>
<dbReference type="Gene3D" id="2.160.10.10">
    <property type="entry name" value="Hexapeptide repeat proteins"/>
    <property type="match status" value="1"/>
</dbReference>
<feature type="domain" description="Maltose/galactoside acetyltransferase" evidence="5">
    <location>
        <begin position="4"/>
        <end position="56"/>
    </location>
</feature>
<dbReference type="InterPro" id="IPR018357">
    <property type="entry name" value="Hexapep_transf_CS"/>
</dbReference>
<dbReference type="SUPFAM" id="SSF51161">
    <property type="entry name" value="Trimeric LpxA-like enzymes"/>
    <property type="match status" value="1"/>
</dbReference>
<reference evidence="6 7" key="1">
    <citation type="submission" date="2020-09" db="EMBL/GenBank/DDBJ databases">
        <title>Eikenella S3660 sp. nov., isolated from a throat swab.</title>
        <authorList>
            <person name="Buhl M."/>
        </authorList>
    </citation>
    <scope>NUCLEOTIDE SEQUENCE [LARGE SCALE GENOMIC DNA]</scope>
    <source>
        <strain evidence="6 7">S3360</strain>
    </source>
</reference>
<comment type="caution">
    <text evidence="6">The sequence shown here is derived from an EMBL/GenBank/DDBJ whole genome shotgun (WGS) entry which is preliminary data.</text>
</comment>
<dbReference type="RefSeq" id="WP_197903339.1">
    <property type="nucleotide sequence ID" value="NZ_JACSGR010000005.1"/>
</dbReference>
<dbReference type="InterPro" id="IPR011004">
    <property type="entry name" value="Trimer_LpxA-like_sf"/>
</dbReference>
<dbReference type="InterPro" id="IPR001451">
    <property type="entry name" value="Hexapep"/>
</dbReference>
<sequence>MTEHEKLLAGLEYDYRDPEIQQMILTAKTRLRRFNESDDPAEQSRIVAEMVGKKGRGAVILPPFRCTYGQHIELGDDVFVNMNATFLDSNKIVIGERTLLGPDVKIYCGEHALDYRHRFGTREDGSPYLITTTRPVVIGKNCWIGGNTTILPGVTIGDNVVVAAGSVVNKDVSSNCIVGGVPAKHIRAL</sequence>
<gene>
    <name evidence="6" type="ORF">H9Q10_07490</name>
</gene>
<evidence type="ECO:0000256" key="1">
    <source>
        <dbReference type="ARBA" id="ARBA00007274"/>
    </source>
</evidence>
<keyword evidence="3" id="KW-0677">Repeat</keyword>
<protein>
    <submittedName>
        <fullName evidence="6">Sugar O-acetyltransferase</fullName>
    </submittedName>
</protein>
<evidence type="ECO:0000256" key="3">
    <source>
        <dbReference type="ARBA" id="ARBA00022737"/>
    </source>
</evidence>
<dbReference type="Pfam" id="PF00132">
    <property type="entry name" value="Hexapep"/>
    <property type="match status" value="1"/>
</dbReference>
<dbReference type="PANTHER" id="PTHR23416">
    <property type="entry name" value="SIALIC ACID SYNTHASE-RELATED"/>
    <property type="match status" value="1"/>
</dbReference>
<keyword evidence="2" id="KW-0808">Transferase</keyword>
<keyword evidence="4" id="KW-0012">Acyltransferase</keyword>
<dbReference type="EMBL" id="JACSGR010000005">
    <property type="protein sequence ID" value="MBH5329508.1"/>
    <property type="molecule type" value="Genomic_DNA"/>
</dbReference>
<evidence type="ECO:0000256" key="4">
    <source>
        <dbReference type="ARBA" id="ARBA00023315"/>
    </source>
</evidence>
<dbReference type="InterPro" id="IPR024688">
    <property type="entry name" value="Mac_dom"/>
</dbReference>
<organism evidence="6 7">
    <name type="scientific">Eikenella glucosivorans</name>
    <dbReference type="NCBI Taxonomy" id="2766967"/>
    <lineage>
        <taxon>Bacteria</taxon>
        <taxon>Pseudomonadati</taxon>
        <taxon>Pseudomonadota</taxon>
        <taxon>Betaproteobacteria</taxon>
        <taxon>Neisseriales</taxon>
        <taxon>Neisseriaceae</taxon>
        <taxon>Eikenella</taxon>
    </lineage>
</organism>
<proteinExistence type="inferred from homology"/>
<dbReference type="InterPro" id="IPR051159">
    <property type="entry name" value="Hexapeptide_acetyltransf"/>
</dbReference>